<dbReference type="HOGENOM" id="CLU_084536_1_0_1"/>
<dbReference type="GO" id="GO:0042026">
    <property type="term" value="P:protein refolding"/>
    <property type="evidence" value="ECO:0007669"/>
    <property type="project" value="TreeGrafter"/>
</dbReference>
<feature type="domain" description="J" evidence="3">
    <location>
        <begin position="48"/>
        <end position="112"/>
    </location>
</feature>
<keyword evidence="1" id="KW-0143">Chaperone</keyword>
<dbReference type="AlphaFoldDB" id="A0A067PJN1"/>
<dbReference type="PROSITE" id="PS00636">
    <property type="entry name" value="DNAJ_1"/>
    <property type="match status" value="1"/>
</dbReference>
<dbReference type="CDD" id="cd06257">
    <property type="entry name" value="DnaJ"/>
    <property type="match status" value="1"/>
</dbReference>
<dbReference type="InterPro" id="IPR018253">
    <property type="entry name" value="DnaJ_domain_CS"/>
</dbReference>
<evidence type="ECO:0000313" key="4">
    <source>
        <dbReference type="EMBL" id="KDQ54045.1"/>
    </source>
</evidence>
<proteinExistence type="predicted"/>
<dbReference type="PANTHER" id="PTHR43096:SF52">
    <property type="entry name" value="DNAJ HOMOLOG 1, MITOCHONDRIAL-RELATED"/>
    <property type="match status" value="1"/>
</dbReference>
<dbReference type="EMBL" id="KL197730">
    <property type="protein sequence ID" value="KDQ54045.1"/>
    <property type="molecule type" value="Genomic_DNA"/>
</dbReference>
<feature type="region of interest" description="Disordered" evidence="2">
    <location>
        <begin position="152"/>
        <end position="185"/>
    </location>
</feature>
<dbReference type="GO" id="GO:0051082">
    <property type="term" value="F:unfolded protein binding"/>
    <property type="evidence" value="ECO:0007669"/>
    <property type="project" value="TreeGrafter"/>
</dbReference>
<dbReference type="PANTHER" id="PTHR43096">
    <property type="entry name" value="DNAJ HOMOLOG 1, MITOCHONDRIAL-RELATED"/>
    <property type="match status" value="1"/>
</dbReference>
<dbReference type="InterPro" id="IPR036869">
    <property type="entry name" value="J_dom_sf"/>
</dbReference>
<evidence type="ECO:0000313" key="5">
    <source>
        <dbReference type="Proteomes" id="UP000027265"/>
    </source>
</evidence>
<feature type="compositionally biased region" description="Polar residues" evidence="2">
    <location>
        <begin position="212"/>
        <end position="246"/>
    </location>
</feature>
<dbReference type="Gene3D" id="1.10.287.110">
    <property type="entry name" value="DnaJ domain"/>
    <property type="match status" value="1"/>
</dbReference>
<reference evidence="5" key="1">
    <citation type="journal article" date="2014" name="Proc. Natl. Acad. Sci. U.S.A.">
        <title>Extensive sampling of basidiomycete genomes demonstrates inadequacy of the white-rot/brown-rot paradigm for wood decay fungi.</title>
        <authorList>
            <person name="Riley R."/>
            <person name="Salamov A.A."/>
            <person name="Brown D.W."/>
            <person name="Nagy L.G."/>
            <person name="Floudas D."/>
            <person name="Held B.W."/>
            <person name="Levasseur A."/>
            <person name="Lombard V."/>
            <person name="Morin E."/>
            <person name="Otillar R."/>
            <person name="Lindquist E.A."/>
            <person name="Sun H."/>
            <person name="LaButti K.M."/>
            <person name="Schmutz J."/>
            <person name="Jabbour D."/>
            <person name="Luo H."/>
            <person name="Baker S.E."/>
            <person name="Pisabarro A.G."/>
            <person name="Walton J.D."/>
            <person name="Blanchette R.A."/>
            <person name="Henrissat B."/>
            <person name="Martin F."/>
            <person name="Cullen D."/>
            <person name="Hibbett D.S."/>
            <person name="Grigoriev I.V."/>
        </authorList>
    </citation>
    <scope>NUCLEOTIDE SEQUENCE [LARGE SCALE GENOMIC DNA]</scope>
    <source>
        <strain evidence="5">MUCL 33604</strain>
    </source>
</reference>
<dbReference type="SUPFAM" id="SSF46565">
    <property type="entry name" value="Chaperone J-domain"/>
    <property type="match status" value="1"/>
</dbReference>
<evidence type="ECO:0000256" key="1">
    <source>
        <dbReference type="ARBA" id="ARBA00023186"/>
    </source>
</evidence>
<feature type="region of interest" description="Disordered" evidence="2">
    <location>
        <begin position="211"/>
        <end position="268"/>
    </location>
</feature>
<dbReference type="STRING" id="933084.A0A067PJN1"/>
<dbReference type="GO" id="GO:0005737">
    <property type="term" value="C:cytoplasm"/>
    <property type="evidence" value="ECO:0007669"/>
    <property type="project" value="TreeGrafter"/>
</dbReference>
<sequence>MVVALSAASSSRCVRTNQALIGSSRLGRDATGRIGPRRAFGASAARRGHYETLAVPRNATKSQIKSSFYKLSKLYHPDVTKDPSAKVKFQAASEAYAILGDDRNRRAYDRTLTSQLGHTPHPRHPASSPDHSYSHFYSGTYGGYEGRRRGATYAWDRPGSSSSSSHRPGQNHKGASSSGTAGERPEEAYGHWKYDTSQQADPRTTHFYDPFSSPNVQRATGTRAGSSSSFTGSRYAGSFSSRTTGGTNFGRRHNTQGSGMSPEEERLHAEHDQIRSVSSFWRAVQVGAMVLLVVGVGGGSTAKAG</sequence>
<dbReference type="InterPro" id="IPR001623">
    <property type="entry name" value="DnaJ_domain"/>
</dbReference>
<accession>A0A067PJN1</accession>
<gene>
    <name evidence="4" type="ORF">JAAARDRAFT_80396</name>
</gene>
<dbReference type="Proteomes" id="UP000027265">
    <property type="component" value="Unassembled WGS sequence"/>
</dbReference>
<evidence type="ECO:0000256" key="2">
    <source>
        <dbReference type="SAM" id="MobiDB-lite"/>
    </source>
</evidence>
<dbReference type="Pfam" id="PF00226">
    <property type="entry name" value="DnaJ"/>
    <property type="match status" value="1"/>
</dbReference>
<feature type="region of interest" description="Disordered" evidence="2">
    <location>
        <begin position="114"/>
        <end position="134"/>
    </location>
</feature>
<dbReference type="InParanoid" id="A0A067PJN1"/>
<name>A0A067PJN1_9AGAM</name>
<dbReference type="OrthoDB" id="445556at2759"/>
<dbReference type="SMART" id="SM00271">
    <property type="entry name" value="DnaJ"/>
    <property type="match status" value="1"/>
</dbReference>
<protein>
    <recommendedName>
        <fullName evidence="3">J domain-containing protein</fullName>
    </recommendedName>
</protein>
<dbReference type="PRINTS" id="PR00625">
    <property type="entry name" value="JDOMAIN"/>
</dbReference>
<organism evidence="4 5">
    <name type="scientific">Jaapia argillacea MUCL 33604</name>
    <dbReference type="NCBI Taxonomy" id="933084"/>
    <lineage>
        <taxon>Eukaryota</taxon>
        <taxon>Fungi</taxon>
        <taxon>Dikarya</taxon>
        <taxon>Basidiomycota</taxon>
        <taxon>Agaricomycotina</taxon>
        <taxon>Agaricomycetes</taxon>
        <taxon>Agaricomycetidae</taxon>
        <taxon>Jaapiales</taxon>
        <taxon>Jaapiaceae</taxon>
        <taxon>Jaapia</taxon>
    </lineage>
</organism>
<evidence type="ECO:0000259" key="3">
    <source>
        <dbReference type="PROSITE" id="PS50076"/>
    </source>
</evidence>
<dbReference type="PROSITE" id="PS50076">
    <property type="entry name" value="DNAJ_2"/>
    <property type="match status" value="1"/>
</dbReference>
<keyword evidence="5" id="KW-1185">Reference proteome</keyword>